<organism evidence="1 2">
    <name type="scientific">Jiella mangrovi</name>
    <dbReference type="NCBI Taxonomy" id="2821407"/>
    <lineage>
        <taxon>Bacteria</taxon>
        <taxon>Pseudomonadati</taxon>
        <taxon>Pseudomonadota</taxon>
        <taxon>Alphaproteobacteria</taxon>
        <taxon>Hyphomicrobiales</taxon>
        <taxon>Aurantimonadaceae</taxon>
        <taxon>Jiella</taxon>
    </lineage>
</organism>
<gene>
    <name evidence="1" type="ORF">J6595_11585</name>
</gene>
<evidence type="ECO:0000313" key="2">
    <source>
        <dbReference type="Proteomes" id="UP000678276"/>
    </source>
</evidence>
<dbReference type="Pfam" id="PF06226">
    <property type="entry name" value="DUF1007"/>
    <property type="match status" value="1"/>
</dbReference>
<dbReference type="EMBL" id="JAGJCF010000006">
    <property type="protein sequence ID" value="MBP0616224.1"/>
    <property type="molecule type" value="Genomic_DNA"/>
</dbReference>
<comment type="caution">
    <text evidence="1">The sequence shown here is derived from an EMBL/GenBank/DDBJ whole genome shotgun (WGS) entry which is preliminary data.</text>
</comment>
<proteinExistence type="predicted"/>
<dbReference type="Proteomes" id="UP000678276">
    <property type="component" value="Unassembled WGS sequence"/>
</dbReference>
<name>A0ABS4BHK1_9HYPH</name>
<evidence type="ECO:0000313" key="1">
    <source>
        <dbReference type="EMBL" id="MBP0616224.1"/>
    </source>
</evidence>
<keyword evidence="2" id="KW-1185">Reference proteome</keyword>
<protein>
    <submittedName>
        <fullName evidence="1">DUF1007 family protein</fullName>
    </submittedName>
</protein>
<dbReference type="RefSeq" id="WP_209594702.1">
    <property type="nucleotide sequence ID" value="NZ_JAGJCF010000006.1"/>
</dbReference>
<reference evidence="1 2" key="1">
    <citation type="submission" date="2021-04" db="EMBL/GenBank/DDBJ databases">
        <title>Whole genome sequence of Jiella sp. KSK16Y-1.</title>
        <authorList>
            <person name="Tuo L."/>
        </authorList>
    </citation>
    <scope>NUCLEOTIDE SEQUENCE [LARGE SCALE GENOMIC DNA]</scope>
    <source>
        <strain evidence="1 2">KSK16Y-1</strain>
    </source>
</reference>
<sequence length="229" mass="24659">MDKMVRQQARRQNPQALRRRLRLVGRASRRSLSRLFAAFTCLILAALGGPASAHPNITMTCRVLFNFAGNSVDGIGEVWTFDAGFSAELLKDFDANKDGLLSDAEAAAMGKDVMKNLGDSRDFTYVFVDGHDLGAIKTEGFRARAENGIVSIAFGVPLKTPVDPRIHKLSVEIKDEEFFVFATFATDRPVLMRGEGAAADACMPKLVDDPAGAYFGGAIIPSAATLVCG</sequence>
<dbReference type="InterPro" id="IPR010412">
    <property type="entry name" value="DUF1007"/>
</dbReference>
<accession>A0ABS4BHK1</accession>